<dbReference type="RefSeq" id="WP_002391473.1">
    <property type="nucleotide sequence ID" value="NZ_GL454475.1"/>
</dbReference>
<feature type="transmembrane region" description="Helical" evidence="1">
    <location>
        <begin position="204"/>
        <end position="226"/>
    </location>
</feature>
<feature type="transmembrane region" description="Helical" evidence="1">
    <location>
        <begin position="352"/>
        <end position="372"/>
    </location>
</feature>
<comment type="caution">
    <text evidence="2">The sequence shown here is derived from an EMBL/GenBank/DDBJ whole genome shotgun (WGS) entry which is preliminary data.</text>
</comment>
<evidence type="ECO:0000256" key="1">
    <source>
        <dbReference type="SAM" id="Phobius"/>
    </source>
</evidence>
<dbReference type="EMBL" id="AEBR01000080">
    <property type="protein sequence ID" value="EFM82049.1"/>
    <property type="molecule type" value="Genomic_DNA"/>
</dbReference>
<accession>A0A125W3S1</accession>
<proteinExistence type="predicted"/>
<gene>
    <name evidence="2" type="ORF">HMPREF9498_02326</name>
</gene>
<keyword evidence="1" id="KW-1133">Transmembrane helix</keyword>
<feature type="transmembrane region" description="Helical" evidence="1">
    <location>
        <begin position="417"/>
        <end position="434"/>
    </location>
</feature>
<keyword evidence="1" id="KW-0472">Membrane</keyword>
<feature type="transmembrane region" description="Helical" evidence="1">
    <location>
        <begin position="133"/>
        <end position="151"/>
    </location>
</feature>
<feature type="transmembrane region" description="Helical" evidence="1">
    <location>
        <begin position="103"/>
        <end position="121"/>
    </location>
</feature>
<feature type="transmembrane region" description="Helical" evidence="1">
    <location>
        <begin position="12"/>
        <end position="29"/>
    </location>
</feature>
<organism evidence="2 3">
    <name type="scientific">Enterococcus faecalis TX4248</name>
    <dbReference type="NCBI Taxonomy" id="749495"/>
    <lineage>
        <taxon>Bacteria</taxon>
        <taxon>Bacillati</taxon>
        <taxon>Bacillota</taxon>
        <taxon>Bacilli</taxon>
        <taxon>Lactobacillales</taxon>
        <taxon>Enterococcaceae</taxon>
        <taxon>Enterococcus</taxon>
    </lineage>
</organism>
<dbReference type="AlphaFoldDB" id="A0A125W3S1"/>
<dbReference type="Proteomes" id="UP000004846">
    <property type="component" value="Unassembled WGS sequence"/>
</dbReference>
<evidence type="ECO:0000313" key="2">
    <source>
        <dbReference type="EMBL" id="EFM82049.1"/>
    </source>
</evidence>
<feature type="transmembrane region" description="Helical" evidence="1">
    <location>
        <begin position="326"/>
        <end position="345"/>
    </location>
</feature>
<sequence>MLKTLQKNKFIILAFLLLTIIFYFIPYAHDEWMWGSQEGLDLLKNGFQGYNGRYFGNIFALIITRSVLIKSLFMSGTILLLLTVLTKFTKLSLDRKTTTNKKFLLIFGLALLILIPTKLFQQTYGWPAAFVNFVPPVISLVVFFIIVNYLFTNETANLKHPVLTGIVLSLGTQFFSENISVYITFLAIALCIYSWKTRKMIDSFLLAFLVTSFLSLIIMLINPAYLNAANNTDGYKKINLSLSYFYYKTIGPMAENIFHQNRFINLCIATLTLLISKKQDKDILQSKATQLINKGALFFISTYTVFSVFIYPYFTISYNRSQDFTALLALLYYLSIFIFILIQFKGNLKAKLLFLFLSIVCTAGPLFIAEPIGPRSFYITYVFWIILILQFIAYYFNLQSEAENNHEILFITKILKQGILILLTFYTLMFAYTYRVEQQRKEIIDEAIANKETSVKLPLLPNGEYFWEKGTTSEYWIRRYKTFYNIPQEITITFVPMETK</sequence>
<dbReference type="Pfam" id="PF19528">
    <property type="entry name" value="DUF6056"/>
    <property type="match status" value="1"/>
</dbReference>
<reference evidence="2 3" key="1">
    <citation type="submission" date="2010-07" db="EMBL/GenBank/DDBJ databases">
        <authorList>
            <person name="Sid Ahmed O."/>
        </authorList>
    </citation>
    <scope>NUCLEOTIDE SEQUENCE [LARGE SCALE GENOMIC DNA]</scope>
    <source>
        <strain evidence="2 3">TX4248</strain>
    </source>
</reference>
<feature type="transmembrane region" description="Helical" evidence="1">
    <location>
        <begin position="378"/>
        <end position="396"/>
    </location>
</feature>
<name>A0A125W3S1_ENTFL</name>
<feature type="transmembrane region" description="Helical" evidence="1">
    <location>
        <begin position="181"/>
        <end position="197"/>
    </location>
</feature>
<protein>
    <submittedName>
        <fullName evidence="2">Uncharacterized protein</fullName>
    </submittedName>
</protein>
<dbReference type="HOGENOM" id="CLU_042278_0_0_9"/>
<feature type="transmembrane region" description="Helical" evidence="1">
    <location>
        <begin position="58"/>
        <end position="82"/>
    </location>
</feature>
<evidence type="ECO:0000313" key="3">
    <source>
        <dbReference type="Proteomes" id="UP000004846"/>
    </source>
</evidence>
<feature type="transmembrane region" description="Helical" evidence="1">
    <location>
        <begin position="158"/>
        <end position="175"/>
    </location>
</feature>
<keyword evidence="1" id="KW-0812">Transmembrane</keyword>
<feature type="transmembrane region" description="Helical" evidence="1">
    <location>
        <begin position="296"/>
        <end position="314"/>
    </location>
</feature>
<dbReference type="InterPro" id="IPR045691">
    <property type="entry name" value="DUF6056"/>
</dbReference>